<reference evidence="2" key="1">
    <citation type="submission" date="2020-05" db="EMBL/GenBank/DDBJ databases">
        <title>Phylogenomic resolution of chytrid fungi.</title>
        <authorList>
            <person name="Stajich J.E."/>
            <person name="Amses K."/>
            <person name="Simmons R."/>
            <person name="Seto K."/>
            <person name="Myers J."/>
            <person name="Bonds A."/>
            <person name="Quandt C.A."/>
            <person name="Barry K."/>
            <person name="Liu P."/>
            <person name="Grigoriev I."/>
            <person name="Longcore J.E."/>
            <person name="James T.Y."/>
        </authorList>
    </citation>
    <scope>NUCLEOTIDE SEQUENCE</scope>
    <source>
        <strain evidence="2">JEL0379</strain>
    </source>
</reference>
<feature type="compositionally biased region" description="Low complexity" evidence="1">
    <location>
        <begin position="7"/>
        <end position="27"/>
    </location>
</feature>
<feature type="compositionally biased region" description="Acidic residues" evidence="1">
    <location>
        <begin position="260"/>
        <end position="270"/>
    </location>
</feature>
<evidence type="ECO:0000313" key="2">
    <source>
        <dbReference type="EMBL" id="KAJ3168380.1"/>
    </source>
</evidence>
<dbReference type="EMBL" id="JADGJQ010000122">
    <property type="protein sequence ID" value="KAJ3168380.1"/>
    <property type="molecule type" value="Genomic_DNA"/>
</dbReference>
<feature type="compositionally biased region" description="Polar residues" evidence="1">
    <location>
        <begin position="28"/>
        <end position="41"/>
    </location>
</feature>
<dbReference type="PANTHER" id="PTHR34174">
    <property type="entry name" value="HYDROLETHALUS SYNDROME PROTEIN 1"/>
    <property type="match status" value="1"/>
</dbReference>
<dbReference type="GO" id="GO:0097730">
    <property type="term" value="C:non-motile cilium"/>
    <property type="evidence" value="ECO:0007669"/>
    <property type="project" value="TreeGrafter"/>
</dbReference>
<feature type="region of interest" description="Disordered" evidence="1">
    <location>
        <begin position="214"/>
        <end position="283"/>
    </location>
</feature>
<evidence type="ECO:0000313" key="3">
    <source>
        <dbReference type="Proteomes" id="UP001212152"/>
    </source>
</evidence>
<dbReference type="GO" id="GO:0060271">
    <property type="term" value="P:cilium assembly"/>
    <property type="evidence" value="ECO:0007669"/>
    <property type="project" value="TreeGrafter"/>
</dbReference>
<protein>
    <submittedName>
        <fullName evidence="2">Uncharacterized protein</fullName>
    </submittedName>
</protein>
<proteinExistence type="predicted"/>
<feature type="region of interest" description="Disordered" evidence="1">
    <location>
        <begin position="1"/>
        <end position="41"/>
    </location>
</feature>
<name>A0AAD5TBC3_9FUNG</name>
<dbReference type="Proteomes" id="UP001212152">
    <property type="component" value="Unassembled WGS sequence"/>
</dbReference>
<feature type="region of interest" description="Disordered" evidence="1">
    <location>
        <begin position="332"/>
        <end position="364"/>
    </location>
</feature>
<feature type="compositionally biased region" description="Acidic residues" evidence="1">
    <location>
        <begin position="83"/>
        <end position="97"/>
    </location>
</feature>
<feature type="compositionally biased region" description="Acidic residues" evidence="1">
    <location>
        <begin position="233"/>
        <end position="248"/>
    </location>
</feature>
<evidence type="ECO:0000256" key="1">
    <source>
        <dbReference type="SAM" id="MobiDB-lite"/>
    </source>
</evidence>
<feature type="compositionally biased region" description="Low complexity" evidence="1">
    <location>
        <begin position="177"/>
        <end position="190"/>
    </location>
</feature>
<feature type="region of interest" description="Disordered" evidence="1">
    <location>
        <begin position="78"/>
        <end position="199"/>
    </location>
</feature>
<accession>A0AAD5TBC3</accession>
<dbReference type="InterPro" id="IPR052319">
    <property type="entry name" value="Centriolar_ciliogenesis_assoc"/>
</dbReference>
<feature type="compositionally biased region" description="Low complexity" evidence="1">
    <location>
        <begin position="139"/>
        <end position="156"/>
    </location>
</feature>
<feature type="compositionally biased region" description="Acidic residues" evidence="1">
    <location>
        <begin position="334"/>
        <end position="352"/>
    </location>
</feature>
<gene>
    <name evidence="2" type="ORF">HDU87_001179</name>
</gene>
<sequence length="496" mass="55977">MRPPPTTRTTTTAAASTPTPSSSSSATNHNNGYQKNTLNLSKTDVIDELAKLGYARDALPEQVLDAFIEEMKEQYRAELSEFLTEEEADDDEEELDEDGQRKEELLYEEEREEQDEYISSSQRRQRRAWSLAEEEQEYAGTPTTGGAAAAAAGGHAQRVKWRDGNDNGDNNDDEKTAAAAAANSGAAAGASPPPSSSSATYRMSIIERLAALDLSRVRETVARQHRTKVRPLDDDDDDDDRSEEEADDYTERTEHSALQMDDDDDEEEEMVAGKRPRTFRYDNDDLREASEGFILTMKSLQPPARKPDRHRPRRWANGDVAEPVYFRYTHDGEESYSEIVDDSNDDDDDDDYAPSASSLGPAEAATAARTYNGRPKLYTGFIYPSFSNATTRARKKKHDPVARFHAHRQRWEQDPFLRRMAHPSQQRPPPLLLPPAADFYHHHPLVLPPPPPPQQSAQRPRHDLAAMRSGYVVPTEKKRAHLVWETRNVLNDMRGR</sequence>
<dbReference type="PANTHER" id="PTHR34174:SF1">
    <property type="entry name" value="CENTRIOLAR AND CILIOGENESIS-ASSOCIATED PROTEIN HYLS1"/>
    <property type="match status" value="1"/>
</dbReference>
<feature type="compositionally biased region" description="Acidic residues" evidence="1">
    <location>
        <begin position="106"/>
        <end position="116"/>
    </location>
</feature>
<dbReference type="AlphaFoldDB" id="A0AAD5TBC3"/>
<comment type="caution">
    <text evidence="2">The sequence shown here is derived from an EMBL/GenBank/DDBJ whole genome shotgun (WGS) entry which is preliminary data.</text>
</comment>
<organism evidence="2 3">
    <name type="scientific">Geranomyces variabilis</name>
    <dbReference type="NCBI Taxonomy" id="109894"/>
    <lineage>
        <taxon>Eukaryota</taxon>
        <taxon>Fungi</taxon>
        <taxon>Fungi incertae sedis</taxon>
        <taxon>Chytridiomycota</taxon>
        <taxon>Chytridiomycota incertae sedis</taxon>
        <taxon>Chytridiomycetes</taxon>
        <taxon>Spizellomycetales</taxon>
        <taxon>Powellomycetaceae</taxon>
        <taxon>Geranomyces</taxon>
    </lineage>
</organism>
<keyword evidence="3" id="KW-1185">Reference proteome</keyword>
<dbReference type="GO" id="GO:0005814">
    <property type="term" value="C:centriole"/>
    <property type="evidence" value="ECO:0007669"/>
    <property type="project" value="TreeGrafter"/>
</dbReference>